<dbReference type="Proteomes" id="UP001281761">
    <property type="component" value="Unassembled WGS sequence"/>
</dbReference>
<comment type="caution">
    <text evidence="1">The sequence shown here is derived from an EMBL/GenBank/DDBJ whole genome shotgun (WGS) entry which is preliminary data.</text>
</comment>
<name>A0ABQ9YKC0_9EUKA</name>
<proteinExistence type="predicted"/>
<reference evidence="1 2" key="1">
    <citation type="journal article" date="2022" name="bioRxiv">
        <title>Genomics of Preaxostyla Flagellates Illuminates Evolutionary Transitions and the Path Towards Mitochondrial Loss.</title>
        <authorList>
            <person name="Novak L.V.F."/>
            <person name="Treitli S.C."/>
            <person name="Pyrih J."/>
            <person name="Halakuc P."/>
            <person name="Pipaliya S.V."/>
            <person name="Vacek V."/>
            <person name="Brzon O."/>
            <person name="Soukal P."/>
            <person name="Eme L."/>
            <person name="Dacks J.B."/>
            <person name="Karnkowska A."/>
            <person name="Elias M."/>
            <person name="Hampl V."/>
        </authorList>
    </citation>
    <scope>NUCLEOTIDE SEQUENCE [LARGE SCALE GENOMIC DNA]</scope>
    <source>
        <strain evidence="1">NAU3</strain>
        <tissue evidence="1">Gut</tissue>
    </source>
</reference>
<protein>
    <submittedName>
        <fullName evidence="1">Uncharacterized protein</fullName>
    </submittedName>
</protein>
<keyword evidence="2" id="KW-1185">Reference proteome</keyword>
<organism evidence="1 2">
    <name type="scientific">Blattamonas nauphoetae</name>
    <dbReference type="NCBI Taxonomy" id="2049346"/>
    <lineage>
        <taxon>Eukaryota</taxon>
        <taxon>Metamonada</taxon>
        <taxon>Preaxostyla</taxon>
        <taxon>Oxymonadida</taxon>
        <taxon>Blattamonas</taxon>
    </lineage>
</organism>
<dbReference type="EMBL" id="JARBJD010000003">
    <property type="protein sequence ID" value="KAK2964202.1"/>
    <property type="molecule type" value="Genomic_DNA"/>
</dbReference>
<evidence type="ECO:0000313" key="1">
    <source>
        <dbReference type="EMBL" id="KAK2964202.1"/>
    </source>
</evidence>
<evidence type="ECO:0000313" key="2">
    <source>
        <dbReference type="Proteomes" id="UP001281761"/>
    </source>
</evidence>
<gene>
    <name evidence="1" type="ORF">BLNAU_733</name>
</gene>
<sequence>MHKEDTTTQRSHHISDLSQLKDGECVLLGDFKENLSIPFWKVEVGENFSAQNPSSLRFVRGPLSEYRHD</sequence>
<accession>A0ABQ9YKC0</accession>